<accession>A0A0G1T4G0</accession>
<reference evidence="2 3" key="1">
    <citation type="journal article" date="2015" name="Nature">
        <title>rRNA introns, odd ribosomes, and small enigmatic genomes across a large radiation of phyla.</title>
        <authorList>
            <person name="Brown C.T."/>
            <person name="Hug L.A."/>
            <person name="Thomas B.C."/>
            <person name="Sharon I."/>
            <person name="Castelle C.J."/>
            <person name="Singh A."/>
            <person name="Wilkins M.J."/>
            <person name="Williams K.H."/>
            <person name="Banfield J.F."/>
        </authorList>
    </citation>
    <scope>NUCLEOTIDE SEQUENCE [LARGE SCALE GENOMIC DNA]</scope>
</reference>
<dbReference type="Gene3D" id="3.30.700.10">
    <property type="entry name" value="Glycoprotein, Type 4 Pilin"/>
    <property type="match status" value="1"/>
</dbReference>
<keyword evidence="1" id="KW-0472">Membrane</keyword>
<comment type="caution">
    <text evidence="2">The sequence shown here is derived from an EMBL/GenBank/DDBJ whole genome shotgun (WGS) entry which is preliminary data.</text>
</comment>
<evidence type="ECO:0000313" key="3">
    <source>
        <dbReference type="Proteomes" id="UP000034682"/>
    </source>
</evidence>
<dbReference type="SUPFAM" id="SSF54523">
    <property type="entry name" value="Pili subunits"/>
    <property type="match status" value="1"/>
</dbReference>
<dbReference type="PROSITE" id="PS00409">
    <property type="entry name" value="PROKAR_NTER_METHYL"/>
    <property type="match status" value="1"/>
</dbReference>
<dbReference type="InterPro" id="IPR012902">
    <property type="entry name" value="N_methyl_site"/>
</dbReference>
<dbReference type="EMBL" id="LCOK01000014">
    <property type="protein sequence ID" value="KKU76706.1"/>
    <property type="molecule type" value="Genomic_DNA"/>
</dbReference>
<keyword evidence="1" id="KW-1133">Transmembrane helix</keyword>
<sequence>MKREKNTMRGFTLIELLIVIGLIAILAGVVFVALDPLTRFAAARNSRRAADVSSILSAIRVHQVDNGGNYHANIAGLTDDTFYMIGTASGNPGCQNEPAGNMPVCATQAILDSNCVDIVPLSTLGYLGVVPQSPNGSKSWSQANTGYYMSRNANNSVTVGACEDEGLGAIKITR</sequence>
<gene>
    <name evidence="2" type="ORF">UY02_C0014G0010</name>
</gene>
<evidence type="ECO:0000256" key="1">
    <source>
        <dbReference type="SAM" id="Phobius"/>
    </source>
</evidence>
<proteinExistence type="predicted"/>
<feature type="transmembrane region" description="Helical" evidence="1">
    <location>
        <begin position="12"/>
        <end position="34"/>
    </location>
</feature>
<keyword evidence="1" id="KW-0812">Transmembrane</keyword>
<protein>
    <submittedName>
        <fullName evidence="2">Uncharacterized protein</fullName>
    </submittedName>
</protein>
<organism evidence="2 3">
    <name type="scientific">Candidatus Giovannonibacteria bacterium GW2011_GWB1_47_6b</name>
    <dbReference type="NCBI Taxonomy" id="1618655"/>
    <lineage>
        <taxon>Bacteria</taxon>
        <taxon>Candidatus Giovannoniibacteriota</taxon>
    </lineage>
</organism>
<dbReference type="Pfam" id="PF07963">
    <property type="entry name" value="N_methyl"/>
    <property type="match status" value="1"/>
</dbReference>
<dbReference type="NCBIfam" id="TIGR02532">
    <property type="entry name" value="IV_pilin_GFxxxE"/>
    <property type="match status" value="1"/>
</dbReference>
<dbReference type="InterPro" id="IPR045584">
    <property type="entry name" value="Pilin-like"/>
</dbReference>
<dbReference type="AlphaFoldDB" id="A0A0G1T4G0"/>
<name>A0A0G1T4G0_9BACT</name>
<evidence type="ECO:0000313" key="2">
    <source>
        <dbReference type="EMBL" id="KKU76706.1"/>
    </source>
</evidence>
<dbReference type="Proteomes" id="UP000034682">
    <property type="component" value="Unassembled WGS sequence"/>
</dbReference>